<dbReference type="InterPro" id="IPR000551">
    <property type="entry name" value="MerR-type_HTH_dom"/>
</dbReference>
<dbReference type="EMBL" id="BARS01045294">
    <property type="protein sequence ID" value="GAG31093.1"/>
    <property type="molecule type" value="Genomic_DNA"/>
</dbReference>
<name>X0X377_9ZZZZ</name>
<dbReference type="GO" id="GO:0006355">
    <property type="term" value="P:regulation of DNA-templated transcription"/>
    <property type="evidence" value="ECO:0007669"/>
    <property type="project" value="InterPro"/>
</dbReference>
<reference evidence="2" key="1">
    <citation type="journal article" date="2014" name="Front. Microbiol.">
        <title>High frequency of phylogenetically diverse reductive dehalogenase-homologous genes in deep subseafloor sedimentary metagenomes.</title>
        <authorList>
            <person name="Kawai M."/>
            <person name="Futagami T."/>
            <person name="Toyoda A."/>
            <person name="Takaki Y."/>
            <person name="Nishi S."/>
            <person name="Hori S."/>
            <person name="Arai W."/>
            <person name="Tsubouchi T."/>
            <person name="Morono Y."/>
            <person name="Uchiyama I."/>
            <person name="Ito T."/>
            <person name="Fujiyama A."/>
            <person name="Inagaki F."/>
            <person name="Takami H."/>
        </authorList>
    </citation>
    <scope>NUCLEOTIDE SEQUENCE</scope>
    <source>
        <strain evidence="2">Expedition CK06-06</strain>
    </source>
</reference>
<evidence type="ECO:0000313" key="2">
    <source>
        <dbReference type="EMBL" id="GAG31093.1"/>
    </source>
</evidence>
<feature type="non-terminal residue" evidence="2">
    <location>
        <position position="1"/>
    </location>
</feature>
<dbReference type="GO" id="GO:0003677">
    <property type="term" value="F:DNA binding"/>
    <property type="evidence" value="ECO:0007669"/>
    <property type="project" value="InterPro"/>
</dbReference>
<dbReference type="AlphaFoldDB" id="X0X377"/>
<dbReference type="InterPro" id="IPR009061">
    <property type="entry name" value="DNA-bd_dom_put_sf"/>
</dbReference>
<comment type="caution">
    <text evidence="2">The sequence shown here is derived from an EMBL/GenBank/DDBJ whole genome shotgun (WGS) entry which is preliminary data.</text>
</comment>
<dbReference type="SUPFAM" id="SSF46955">
    <property type="entry name" value="Putative DNA-binding domain"/>
    <property type="match status" value="1"/>
</dbReference>
<feature type="domain" description="HTH merR-type" evidence="1">
    <location>
        <begin position="20"/>
        <end position="76"/>
    </location>
</feature>
<dbReference type="PROSITE" id="PS50937">
    <property type="entry name" value="HTH_MERR_2"/>
    <property type="match status" value="1"/>
</dbReference>
<dbReference type="Gene3D" id="1.10.1660.10">
    <property type="match status" value="1"/>
</dbReference>
<dbReference type="Pfam" id="PF13411">
    <property type="entry name" value="MerR_1"/>
    <property type="match status" value="1"/>
</dbReference>
<protein>
    <recommendedName>
        <fullName evidence="1">HTH merR-type domain-containing protein</fullName>
    </recommendedName>
</protein>
<sequence>ETYTKVMFMVEEQPKLSNRRYNIQEVADMLGIYKGTIKNYEAKGIFPKPRRNPINKYREYVPQDIDILKRILLKGK</sequence>
<organism evidence="2">
    <name type="scientific">marine sediment metagenome</name>
    <dbReference type="NCBI Taxonomy" id="412755"/>
    <lineage>
        <taxon>unclassified sequences</taxon>
        <taxon>metagenomes</taxon>
        <taxon>ecological metagenomes</taxon>
    </lineage>
</organism>
<accession>X0X377</accession>
<proteinExistence type="predicted"/>
<evidence type="ECO:0000259" key="1">
    <source>
        <dbReference type="PROSITE" id="PS50937"/>
    </source>
</evidence>
<gene>
    <name evidence="2" type="ORF">S01H1_68305</name>
</gene>